<dbReference type="OrthoDB" id="8116656at2"/>
<sequence>MNNPGAFQIPFGGSALAVAEAGTYVSDWVSDLDGLKSLSLQASFKPGSGGTSVTVYFQTSLDQGQTPIDIWALQFTTTPGTLAVNLDTAALNAAITPTDGTLTAGDIVNGILGDRVRAKVVVVGEYMGSTLLNLTGVAR</sequence>
<evidence type="ECO:0000313" key="2">
    <source>
        <dbReference type="Proteomes" id="UP000256900"/>
    </source>
</evidence>
<dbReference type="AlphaFoldDB" id="A0A3D9YL28"/>
<evidence type="ECO:0000313" key="1">
    <source>
        <dbReference type="EMBL" id="REF83255.1"/>
    </source>
</evidence>
<dbReference type="RefSeq" id="WP_115837787.1">
    <property type="nucleotide sequence ID" value="NZ_CP025086.1"/>
</dbReference>
<name>A0A3D9YL28_9HYPH</name>
<keyword evidence="2" id="KW-1185">Reference proteome</keyword>
<gene>
    <name evidence="1" type="ORF">DES32_3171</name>
</gene>
<accession>A0A3D9YL28</accession>
<comment type="caution">
    <text evidence="1">The sequence shown here is derived from an EMBL/GenBank/DDBJ whole genome shotgun (WGS) entry which is preliminary data.</text>
</comment>
<dbReference type="EMBL" id="QUMO01000006">
    <property type="protein sequence ID" value="REF83255.1"/>
    <property type="molecule type" value="Genomic_DNA"/>
</dbReference>
<organism evidence="1 2">
    <name type="scientific">Methylovirgula ligni</name>
    <dbReference type="NCBI Taxonomy" id="569860"/>
    <lineage>
        <taxon>Bacteria</taxon>
        <taxon>Pseudomonadati</taxon>
        <taxon>Pseudomonadota</taxon>
        <taxon>Alphaproteobacteria</taxon>
        <taxon>Hyphomicrobiales</taxon>
        <taxon>Beijerinckiaceae</taxon>
        <taxon>Methylovirgula</taxon>
    </lineage>
</organism>
<protein>
    <submittedName>
        <fullName evidence="1">Uncharacterized protein</fullName>
    </submittedName>
</protein>
<dbReference type="Proteomes" id="UP000256900">
    <property type="component" value="Unassembled WGS sequence"/>
</dbReference>
<proteinExistence type="predicted"/>
<reference evidence="1 2" key="1">
    <citation type="submission" date="2018-08" db="EMBL/GenBank/DDBJ databases">
        <title>Genomic Encyclopedia of Type Strains, Phase IV (KMG-IV): sequencing the most valuable type-strain genomes for metagenomic binning, comparative biology and taxonomic classification.</title>
        <authorList>
            <person name="Goeker M."/>
        </authorList>
    </citation>
    <scope>NUCLEOTIDE SEQUENCE [LARGE SCALE GENOMIC DNA]</scope>
    <source>
        <strain evidence="1 2">BW863</strain>
    </source>
</reference>